<dbReference type="Pfam" id="PF02861">
    <property type="entry name" value="Clp_N"/>
    <property type="match status" value="1"/>
</dbReference>
<dbReference type="KEGG" id="tpi:TREPR_2813"/>
<dbReference type="CDD" id="cd00009">
    <property type="entry name" value="AAA"/>
    <property type="match status" value="1"/>
</dbReference>
<dbReference type="InterPro" id="IPR028299">
    <property type="entry name" value="ClpA/B_CS2"/>
</dbReference>
<dbReference type="OrthoDB" id="9803641at2"/>
<protein>
    <submittedName>
        <fullName evidence="9">ATP-dependent Clp protease ATP-binding subunit ClpA</fullName>
    </submittedName>
</protein>
<evidence type="ECO:0000313" key="9">
    <source>
        <dbReference type="EMBL" id="AEF83995.1"/>
    </source>
</evidence>
<accession>F5YPX7</accession>
<keyword evidence="1 5" id="KW-0677">Repeat</keyword>
<dbReference type="Proteomes" id="UP000009223">
    <property type="component" value="Chromosome"/>
</dbReference>
<dbReference type="SMART" id="SM01086">
    <property type="entry name" value="ClpB_D2-small"/>
    <property type="match status" value="1"/>
</dbReference>
<dbReference type="PROSITE" id="PS00870">
    <property type="entry name" value="CLPAB_1"/>
    <property type="match status" value="1"/>
</dbReference>
<dbReference type="InterPro" id="IPR001270">
    <property type="entry name" value="ClpA/B"/>
</dbReference>
<dbReference type="InterPro" id="IPR003959">
    <property type="entry name" value="ATPase_AAA_core"/>
</dbReference>
<dbReference type="PANTHER" id="PTHR11638">
    <property type="entry name" value="ATP-DEPENDENT CLP PROTEASE"/>
    <property type="match status" value="1"/>
</dbReference>
<feature type="compositionally biased region" description="Low complexity" evidence="7">
    <location>
        <begin position="455"/>
        <end position="467"/>
    </location>
</feature>
<evidence type="ECO:0000313" key="10">
    <source>
        <dbReference type="Proteomes" id="UP000009223"/>
    </source>
</evidence>
<dbReference type="InterPro" id="IPR004176">
    <property type="entry name" value="Clp_R_N"/>
</dbReference>
<dbReference type="GO" id="GO:0016887">
    <property type="term" value="F:ATP hydrolysis activity"/>
    <property type="evidence" value="ECO:0007669"/>
    <property type="project" value="InterPro"/>
</dbReference>
<dbReference type="InterPro" id="IPR036628">
    <property type="entry name" value="Clp_N_dom_sf"/>
</dbReference>
<dbReference type="AlphaFoldDB" id="F5YPX7"/>
<dbReference type="GO" id="GO:0034605">
    <property type="term" value="P:cellular response to heat"/>
    <property type="evidence" value="ECO:0007669"/>
    <property type="project" value="TreeGrafter"/>
</dbReference>
<dbReference type="GO" id="GO:0005737">
    <property type="term" value="C:cytoplasm"/>
    <property type="evidence" value="ECO:0007669"/>
    <property type="project" value="TreeGrafter"/>
</dbReference>
<dbReference type="FunFam" id="3.40.50.300:FF:000025">
    <property type="entry name" value="ATP-dependent Clp protease subunit"/>
    <property type="match status" value="1"/>
</dbReference>
<dbReference type="InterPro" id="IPR019489">
    <property type="entry name" value="Clp_ATPase_C"/>
</dbReference>
<dbReference type="SMART" id="SM00382">
    <property type="entry name" value="AAA"/>
    <property type="match status" value="2"/>
</dbReference>
<dbReference type="GO" id="GO:0043335">
    <property type="term" value="P:protein unfolding"/>
    <property type="evidence" value="ECO:0007669"/>
    <property type="project" value="InterPro"/>
</dbReference>
<dbReference type="SUPFAM" id="SSF81923">
    <property type="entry name" value="Double Clp-N motif"/>
    <property type="match status" value="1"/>
</dbReference>
<dbReference type="InterPro" id="IPR013461">
    <property type="entry name" value="ClpA"/>
</dbReference>
<dbReference type="CDD" id="cd19499">
    <property type="entry name" value="RecA-like_ClpB_Hsp104-like"/>
    <property type="match status" value="1"/>
</dbReference>
<dbReference type="Pfam" id="PF07724">
    <property type="entry name" value="AAA_2"/>
    <property type="match status" value="1"/>
</dbReference>
<dbReference type="Gene3D" id="1.10.8.60">
    <property type="match status" value="2"/>
</dbReference>
<evidence type="ECO:0000256" key="7">
    <source>
        <dbReference type="SAM" id="MobiDB-lite"/>
    </source>
</evidence>
<dbReference type="SUPFAM" id="SSF52540">
    <property type="entry name" value="P-loop containing nucleoside triphosphate hydrolases"/>
    <property type="match status" value="2"/>
</dbReference>
<dbReference type="InterPro" id="IPR027417">
    <property type="entry name" value="P-loop_NTPase"/>
</dbReference>
<dbReference type="HOGENOM" id="CLU_005070_4_2_12"/>
<evidence type="ECO:0000256" key="5">
    <source>
        <dbReference type="PROSITE-ProRule" id="PRU01251"/>
    </source>
</evidence>
<dbReference type="InterPro" id="IPR050130">
    <property type="entry name" value="ClpA_ClpB"/>
</dbReference>
<evidence type="ECO:0000256" key="6">
    <source>
        <dbReference type="RuleBase" id="RU004432"/>
    </source>
</evidence>
<reference evidence="9 10" key="2">
    <citation type="journal article" date="2011" name="ISME J.">
        <title>RNA-seq reveals cooperative metabolic interactions between two termite-gut spirochete species in co-culture.</title>
        <authorList>
            <person name="Rosenthal A.Z."/>
            <person name="Matson E.G."/>
            <person name="Eldar A."/>
            <person name="Leadbetter J.R."/>
        </authorList>
    </citation>
    <scope>NUCLEOTIDE SEQUENCE [LARGE SCALE GENOMIC DNA]</scope>
    <source>
        <strain evidence="10">ATCC BAA-887 / DSM 12427 / ZAS-2</strain>
    </source>
</reference>
<dbReference type="RefSeq" id="WP_015707422.1">
    <property type="nucleotide sequence ID" value="NC_015578.1"/>
</dbReference>
<keyword evidence="9" id="KW-0645">Protease</keyword>
<feature type="domain" description="Clp R" evidence="8">
    <location>
        <begin position="1"/>
        <end position="146"/>
    </location>
</feature>
<dbReference type="Pfam" id="PF00004">
    <property type="entry name" value="AAA"/>
    <property type="match status" value="1"/>
</dbReference>
<dbReference type="GO" id="GO:0005524">
    <property type="term" value="F:ATP binding"/>
    <property type="evidence" value="ECO:0007669"/>
    <property type="project" value="UniProtKB-KW"/>
</dbReference>
<name>F5YPX7_TREPZ</name>
<proteinExistence type="inferred from homology"/>
<dbReference type="PRINTS" id="PR00300">
    <property type="entry name" value="CLPPROTEASEA"/>
</dbReference>
<dbReference type="EMBL" id="CP001843">
    <property type="protein sequence ID" value="AEF83995.1"/>
    <property type="molecule type" value="Genomic_DNA"/>
</dbReference>
<evidence type="ECO:0000256" key="3">
    <source>
        <dbReference type="ARBA" id="ARBA00022840"/>
    </source>
</evidence>
<evidence type="ECO:0000256" key="1">
    <source>
        <dbReference type="ARBA" id="ARBA00022737"/>
    </source>
</evidence>
<evidence type="ECO:0000256" key="2">
    <source>
        <dbReference type="ARBA" id="ARBA00022741"/>
    </source>
</evidence>
<gene>
    <name evidence="9" type="primary">clpA</name>
    <name evidence="9" type="ordered locus">TREPR_2813</name>
</gene>
<dbReference type="NCBIfam" id="TIGR02639">
    <property type="entry name" value="ClpA"/>
    <property type="match status" value="1"/>
</dbReference>
<keyword evidence="9" id="KW-0378">Hydrolase</keyword>
<dbReference type="Gene3D" id="1.10.1780.10">
    <property type="entry name" value="Clp, N-terminal domain"/>
    <property type="match status" value="1"/>
</dbReference>
<dbReference type="eggNOG" id="COG0542">
    <property type="taxonomic scope" value="Bacteria"/>
</dbReference>
<dbReference type="GO" id="GO:0006508">
    <property type="term" value="P:proteolysis"/>
    <property type="evidence" value="ECO:0007669"/>
    <property type="project" value="UniProtKB-KW"/>
</dbReference>
<keyword evidence="2 6" id="KW-0547">Nucleotide-binding</keyword>
<reference evidence="10" key="1">
    <citation type="submission" date="2009-12" db="EMBL/GenBank/DDBJ databases">
        <title>Complete sequence of Treponema primitia strain ZAS-2.</title>
        <authorList>
            <person name="Tetu S.G."/>
            <person name="Matson E."/>
            <person name="Ren Q."/>
            <person name="Seshadri R."/>
            <person name="Elbourne L."/>
            <person name="Hassan K.A."/>
            <person name="Durkin A."/>
            <person name="Radune D."/>
            <person name="Mohamoud Y."/>
            <person name="Shay R."/>
            <person name="Jin S."/>
            <person name="Zhang X."/>
            <person name="Lucey K."/>
            <person name="Ballor N.R."/>
            <person name="Ottesen E."/>
            <person name="Rosenthal R."/>
            <person name="Allen A."/>
            <person name="Leadbetter J.R."/>
            <person name="Paulsen I.T."/>
        </authorList>
    </citation>
    <scope>NUCLEOTIDE SEQUENCE [LARGE SCALE GENOMIC DNA]</scope>
    <source>
        <strain evidence="10">ATCC BAA-887 / DSM 12427 / ZAS-2</strain>
    </source>
</reference>
<keyword evidence="3 6" id="KW-0067">ATP-binding</keyword>
<comment type="similarity">
    <text evidence="6">Belongs to the ClpA/ClpB family.</text>
</comment>
<organism evidence="9 10">
    <name type="scientific">Treponema primitia (strain ATCC BAA-887 / DSM 12427 / ZAS-2)</name>
    <dbReference type="NCBI Taxonomy" id="545694"/>
    <lineage>
        <taxon>Bacteria</taxon>
        <taxon>Pseudomonadati</taxon>
        <taxon>Spirochaetota</taxon>
        <taxon>Spirochaetia</taxon>
        <taxon>Spirochaetales</taxon>
        <taxon>Treponemataceae</taxon>
        <taxon>Treponema</taxon>
    </lineage>
</organism>
<dbReference type="Pfam" id="PF10431">
    <property type="entry name" value="ClpB_D2-small"/>
    <property type="match status" value="1"/>
</dbReference>
<dbReference type="Pfam" id="PF17871">
    <property type="entry name" value="AAA_lid_9"/>
    <property type="match status" value="1"/>
</dbReference>
<evidence type="ECO:0000259" key="8">
    <source>
        <dbReference type="PROSITE" id="PS51903"/>
    </source>
</evidence>
<dbReference type="PROSITE" id="PS00871">
    <property type="entry name" value="CLPAB_2"/>
    <property type="match status" value="1"/>
</dbReference>
<dbReference type="PROSITE" id="PS51903">
    <property type="entry name" value="CLP_R"/>
    <property type="match status" value="1"/>
</dbReference>
<keyword evidence="4 6" id="KW-0143">Chaperone</keyword>
<dbReference type="GO" id="GO:0008233">
    <property type="term" value="F:peptidase activity"/>
    <property type="evidence" value="ECO:0007669"/>
    <property type="project" value="UniProtKB-KW"/>
</dbReference>
<dbReference type="STRING" id="545694.TREPR_2813"/>
<dbReference type="InterPro" id="IPR018368">
    <property type="entry name" value="ClpA/B_CS1"/>
</dbReference>
<dbReference type="PANTHER" id="PTHR11638:SF111">
    <property type="entry name" value="ATP-DEPENDENT CLP PROTEASE ATP-BINDING SUBUNIT CLPA"/>
    <property type="match status" value="1"/>
</dbReference>
<feature type="region of interest" description="Disordered" evidence="7">
    <location>
        <begin position="445"/>
        <end position="503"/>
    </location>
</feature>
<sequence>MKISRHVQAIINAAYNEAKVRNHEYLTPEHILYAALAFNEVQSILSSCGANLDQLKHGMENYFEQQVPPTQDNTEPTQTVSFQSVLERAVLQSQSSQKETLDIADILVSLYDEERNYCAYFLRKSGIRNRLELLESLSREYEDEGEQGFNFSRAYTPKFTRMNPHMNDGDGHEEIPFEGEASDAAQKTKANKKSALERYATELTALAKLGRLEPVIGRQTELDRTVQVLCRRLKNNPVHVGDSGVGKTAITEGLAQRIVAGNVPPTLKDFAIYSLDMGALVAGTKYRGDFEERIKRVIEEILKKEKAILFIDEIHTLVGAGSVSGSALDASNLLKPALASGKIRCIGSTTHEEYGKFFDKDRALSRRFQKIDIDEPSQEDAIAILKGLRSKYEEYHRVKYSDEAVEGAVRLSAQFITERRLPDKAIDVIDEAGAFARIQAFKDNGKTENPADTLAGASTAAGNSSGADTPATGDPGEPTLTRGPTLSSGPVGAETPREEPISVQEGTVAVIDIGLPLIETVVSKIARIPERSVGENEKDKLRFLEQKLRERIFGQDEAILAAVKAVKRSRAGFRADNKPVANFLFVGPTGVGKTELARQLADILGVPMHRFDMSEYQEKHTVSRLIGSPPGYVGYEEGGLLTDVIRKQPHAVVLLDEIEKAHPDIYNILLQIMDYATLTDNNGRKADFRNVVFIMTSNAGAREVGKSLIGFGERIGGEAELDSAVEKLFTPEFRNRLDAVVRFGHLSKEVMESIVRKELEIFRDQLAEKKISLSISDACVEHLAEEGYSQEFGARNVGRVIEDKIKSFFVDEVLFGRLVSGGAAQADWRDGEYRIEVAGAREAVTAEA</sequence>
<evidence type="ECO:0000256" key="4">
    <source>
        <dbReference type="ARBA" id="ARBA00023186"/>
    </source>
</evidence>
<dbReference type="InterPro" id="IPR003593">
    <property type="entry name" value="AAA+_ATPase"/>
</dbReference>
<keyword evidence="10" id="KW-1185">Reference proteome</keyword>
<dbReference type="InterPro" id="IPR041546">
    <property type="entry name" value="ClpA/ClpB_AAA_lid"/>
</dbReference>
<dbReference type="Gene3D" id="3.40.50.300">
    <property type="entry name" value="P-loop containing nucleotide triphosphate hydrolases"/>
    <property type="match status" value="2"/>
</dbReference>